<evidence type="ECO:0000313" key="2">
    <source>
        <dbReference type="Proteomes" id="UP000011864"/>
    </source>
</evidence>
<accession>K6ZLT6</accession>
<protein>
    <recommendedName>
        <fullName evidence="3">Phosphoglycerate mutase</fullName>
    </recommendedName>
</protein>
<dbReference type="PATRIC" id="fig|1129794.4.peg.5511"/>
<reference evidence="1 2" key="1">
    <citation type="journal article" date="2013" name="Genome Announc.">
        <title>Complete Genome Sequence of Glaciecola psychrophila Strain 170T.</title>
        <authorList>
            <person name="Yin J."/>
            <person name="Chen J."/>
            <person name="Liu G."/>
            <person name="Yu Y."/>
            <person name="Song L."/>
            <person name="Wang X."/>
            <person name="Qu X."/>
        </authorList>
    </citation>
    <scope>NUCLEOTIDE SEQUENCE [LARGE SCALE GENOMIC DNA]</scope>
    <source>
        <strain evidence="1 2">170</strain>
    </source>
</reference>
<dbReference type="AlphaFoldDB" id="K6ZLT6"/>
<dbReference type="EMBL" id="CP003837">
    <property type="protein sequence ID" value="AGH47630.1"/>
    <property type="molecule type" value="Genomic_DNA"/>
</dbReference>
<evidence type="ECO:0000313" key="1">
    <source>
        <dbReference type="EMBL" id="AGH47630.1"/>
    </source>
</evidence>
<organism evidence="1 2">
    <name type="scientific">Paraglaciecola psychrophila 170</name>
    <dbReference type="NCBI Taxonomy" id="1129794"/>
    <lineage>
        <taxon>Bacteria</taxon>
        <taxon>Pseudomonadati</taxon>
        <taxon>Pseudomonadota</taxon>
        <taxon>Gammaproteobacteria</taxon>
        <taxon>Alteromonadales</taxon>
        <taxon>Alteromonadaceae</taxon>
        <taxon>Paraglaciecola</taxon>
    </lineage>
</organism>
<dbReference type="Proteomes" id="UP000011864">
    <property type="component" value="Chromosome"/>
</dbReference>
<name>K6ZLT6_9ALTE</name>
<proteinExistence type="predicted"/>
<keyword evidence="2" id="KW-1185">Reference proteome</keyword>
<sequence length="50" mass="5534">MVGHSNTTPQILSLMGGEYINIEESDYGVVYKLQKHDFGHATLSISIPLE</sequence>
<dbReference type="KEGG" id="gps:C427_5536"/>
<dbReference type="HOGENOM" id="CLU_3120851_0_0_6"/>
<dbReference type="STRING" id="1129794.C427_5536"/>
<evidence type="ECO:0008006" key="3">
    <source>
        <dbReference type="Google" id="ProtNLM"/>
    </source>
</evidence>
<gene>
    <name evidence="1" type="ORF">C427_5536</name>
</gene>